<dbReference type="SUPFAM" id="SSF48452">
    <property type="entry name" value="TPR-like"/>
    <property type="match status" value="1"/>
</dbReference>
<keyword evidence="5" id="KW-1185">Reference proteome</keyword>
<dbReference type="AlphaFoldDB" id="A0A6A2YT66"/>
<dbReference type="Gene3D" id="1.25.40.10">
    <property type="entry name" value="Tetratricopeptide repeat domain"/>
    <property type="match status" value="1"/>
</dbReference>
<keyword evidence="3" id="KW-1133">Transmembrane helix</keyword>
<dbReference type="Proteomes" id="UP000436088">
    <property type="component" value="Unassembled WGS sequence"/>
</dbReference>
<evidence type="ECO:0000313" key="4">
    <source>
        <dbReference type="EMBL" id="KAE8682563.1"/>
    </source>
</evidence>
<dbReference type="PROSITE" id="PS50005">
    <property type="entry name" value="TPR"/>
    <property type="match status" value="2"/>
</dbReference>
<feature type="repeat" description="TPR" evidence="1">
    <location>
        <begin position="122"/>
        <end position="155"/>
    </location>
</feature>
<evidence type="ECO:0000256" key="2">
    <source>
        <dbReference type="SAM" id="MobiDB-lite"/>
    </source>
</evidence>
<proteinExistence type="predicted"/>
<keyword evidence="1" id="KW-0802">TPR repeat</keyword>
<dbReference type="InterPro" id="IPR011990">
    <property type="entry name" value="TPR-like_helical_dom_sf"/>
</dbReference>
<dbReference type="SMART" id="SM00028">
    <property type="entry name" value="TPR"/>
    <property type="match status" value="3"/>
</dbReference>
<feature type="transmembrane region" description="Helical" evidence="3">
    <location>
        <begin position="173"/>
        <end position="191"/>
    </location>
</feature>
<comment type="caution">
    <text evidence="4">The sequence shown here is derived from an EMBL/GenBank/DDBJ whole genome shotgun (WGS) entry which is preliminary data.</text>
</comment>
<sequence>MGKPTGKKKFQETSKKVIESNKQNKGAAAADRASKAFDEDTVIFINMSQELKEEGNRFFQKRDHEGAMLKYEKALNLLPKNHIDVAYLRSNMAACYMQLGIGEYPRAINECNLALEVSPKYSKALLRRARCYEALNRLDLAYKDVYNVLTIEPNNSSALEVLDSVKKAMDERVLLLTKMNLVCLIFCLLGLHGCGKW</sequence>
<evidence type="ECO:0000313" key="5">
    <source>
        <dbReference type="Proteomes" id="UP000436088"/>
    </source>
</evidence>
<keyword evidence="3" id="KW-0812">Transmembrane</keyword>
<feature type="repeat" description="TPR" evidence="1">
    <location>
        <begin position="48"/>
        <end position="81"/>
    </location>
</feature>
<dbReference type="PANTHER" id="PTHR46183">
    <property type="entry name" value="PROTEIN CLMP1"/>
    <property type="match status" value="1"/>
</dbReference>
<dbReference type="InterPro" id="IPR019734">
    <property type="entry name" value="TPR_rpt"/>
</dbReference>
<evidence type="ECO:0000256" key="1">
    <source>
        <dbReference type="PROSITE-ProRule" id="PRU00339"/>
    </source>
</evidence>
<name>A0A6A2YT66_HIBSY</name>
<protein>
    <submittedName>
        <fullName evidence="4">Uncharacterized protein</fullName>
    </submittedName>
</protein>
<reference evidence="4" key="1">
    <citation type="submission" date="2019-09" db="EMBL/GenBank/DDBJ databases">
        <title>Draft genome information of white flower Hibiscus syriacus.</title>
        <authorList>
            <person name="Kim Y.-M."/>
        </authorList>
    </citation>
    <scope>NUCLEOTIDE SEQUENCE [LARGE SCALE GENOMIC DNA]</scope>
    <source>
        <strain evidence="4">YM2019G1</strain>
    </source>
</reference>
<feature type="compositionally biased region" description="Basic and acidic residues" evidence="2">
    <location>
        <begin position="9"/>
        <end position="19"/>
    </location>
</feature>
<organism evidence="4 5">
    <name type="scientific">Hibiscus syriacus</name>
    <name type="common">Rose of Sharon</name>
    <dbReference type="NCBI Taxonomy" id="106335"/>
    <lineage>
        <taxon>Eukaryota</taxon>
        <taxon>Viridiplantae</taxon>
        <taxon>Streptophyta</taxon>
        <taxon>Embryophyta</taxon>
        <taxon>Tracheophyta</taxon>
        <taxon>Spermatophyta</taxon>
        <taxon>Magnoliopsida</taxon>
        <taxon>eudicotyledons</taxon>
        <taxon>Gunneridae</taxon>
        <taxon>Pentapetalae</taxon>
        <taxon>rosids</taxon>
        <taxon>malvids</taxon>
        <taxon>Malvales</taxon>
        <taxon>Malvaceae</taxon>
        <taxon>Malvoideae</taxon>
        <taxon>Hibiscus</taxon>
    </lineage>
</organism>
<feature type="region of interest" description="Disordered" evidence="2">
    <location>
        <begin position="1"/>
        <end position="32"/>
    </location>
</feature>
<evidence type="ECO:0000256" key="3">
    <source>
        <dbReference type="SAM" id="Phobius"/>
    </source>
</evidence>
<dbReference type="InterPro" id="IPR044517">
    <property type="entry name" value="PHOX1-4"/>
</dbReference>
<accession>A0A6A2YT66</accession>
<gene>
    <name evidence="4" type="ORF">F3Y22_tig00111238pilonHSYRG00210</name>
</gene>
<dbReference type="EMBL" id="VEPZ02001279">
    <property type="protein sequence ID" value="KAE8682563.1"/>
    <property type="molecule type" value="Genomic_DNA"/>
</dbReference>
<dbReference type="PANTHER" id="PTHR46183:SF4">
    <property type="entry name" value="PROTEIN PHOX4"/>
    <property type="match status" value="1"/>
</dbReference>
<keyword evidence="3" id="KW-0472">Membrane</keyword>